<keyword evidence="3" id="KW-1185">Reference proteome</keyword>
<comment type="caution">
    <text evidence="2">The sequence shown here is derived from an EMBL/GenBank/DDBJ whole genome shotgun (WGS) entry which is preliminary data.</text>
</comment>
<dbReference type="SUPFAM" id="SSF82671">
    <property type="entry name" value="SEA domain"/>
    <property type="match status" value="1"/>
</dbReference>
<accession>A0AA47MHZ4</accession>
<sequence length="178" mass="19362">MKLQESAGSIITNMTLVFQNQSVVPSENITAQTLEESLTNDNTNLDVDTSTVVTRIPPTAEEGTVDLTFSLSCTFTSALSDPTSTAFKTLANEVTREVNKGYRRRFPFTFLRSVIRSFSNGSIIADLKLVFQNQSAVPSENSSVQALKDSLSSGITTLDVDTSTIVASKLNTRIKILE</sequence>
<dbReference type="InterPro" id="IPR036364">
    <property type="entry name" value="SEA_dom_sf"/>
</dbReference>
<dbReference type="PROSITE" id="PS50024">
    <property type="entry name" value="SEA"/>
    <property type="match status" value="1"/>
</dbReference>
<name>A0AA47MHZ4_MERPO</name>
<protein>
    <recommendedName>
        <fullName evidence="1">SEA domain-containing protein</fullName>
    </recommendedName>
</protein>
<dbReference type="InterPro" id="IPR000082">
    <property type="entry name" value="SEA_dom"/>
</dbReference>
<organism evidence="2 3">
    <name type="scientific">Merluccius polli</name>
    <name type="common">Benguela hake</name>
    <name type="synonym">Merluccius cadenati</name>
    <dbReference type="NCBI Taxonomy" id="89951"/>
    <lineage>
        <taxon>Eukaryota</taxon>
        <taxon>Metazoa</taxon>
        <taxon>Chordata</taxon>
        <taxon>Craniata</taxon>
        <taxon>Vertebrata</taxon>
        <taxon>Euteleostomi</taxon>
        <taxon>Actinopterygii</taxon>
        <taxon>Neopterygii</taxon>
        <taxon>Teleostei</taxon>
        <taxon>Neoteleostei</taxon>
        <taxon>Acanthomorphata</taxon>
        <taxon>Zeiogadaria</taxon>
        <taxon>Gadariae</taxon>
        <taxon>Gadiformes</taxon>
        <taxon>Gadoidei</taxon>
        <taxon>Merlucciidae</taxon>
        <taxon>Merluccius</taxon>
    </lineage>
</organism>
<dbReference type="Proteomes" id="UP001174136">
    <property type="component" value="Unassembled WGS sequence"/>
</dbReference>
<evidence type="ECO:0000313" key="2">
    <source>
        <dbReference type="EMBL" id="KAK0140426.1"/>
    </source>
</evidence>
<gene>
    <name evidence="2" type="ORF">N1851_022601</name>
</gene>
<evidence type="ECO:0000259" key="1">
    <source>
        <dbReference type="PROSITE" id="PS50024"/>
    </source>
</evidence>
<dbReference type="AlphaFoldDB" id="A0AA47MHZ4"/>
<reference evidence="2" key="1">
    <citation type="journal article" date="2023" name="Front. Mar. Sci.">
        <title>A new Merluccius polli reference genome to investigate the effects of global change in West African waters.</title>
        <authorList>
            <person name="Mateo J.L."/>
            <person name="Blanco-Fernandez C."/>
            <person name="Garcia-Vazquez E."/>
            <person name="Machado-Schiaffino G."/>
        </authorList>
    </citation>
    <scope>NUCLEOTIDE SEQUENCE</scope>
    <source>
        <strain evidence="2">C29</strain>
        <tissue evidence="2">Fin</tissue>
    </source>
</reference>
<proteinExistence type="predicted"/>
<dbReference type="Gene3D" id="3.30.70.960">
    <property type="entry name" value="SEA domain"/>
    <property type="match status" value="1"/>
</dbReference>
<dbReference type="EMBL" id="JAOPHQ010004124">
    <property type="protein sequence ID" value="KAK0140426.1"/>
    <property type="molecule type" value="Genomic_DNA"/>
</dbReference>
<feature type="domain" description="SEA" evidence="1">
    <location>
        <begin position="59"/>
        <end position="172"/>
    </location>
</feature>
<dbReference type="Pfam" id="PF01390">
    <property type="entry name" value="SEA"/>
    <property type="match status" value="1"/>
</dbReference>
<evidence type="ECO:0000313" key="3">
    <source>
        <dbReference type="Proteomes" id="UP001174136"/>
    </source>
</evidence>